<protein>
    <submittedName>
        <fullName evidence="1">Uncharacterized protein</fullName>
    </submittedName>
</protein>
<evidence type="ECO:0000313" key="1">
    <source>
        <dbReference type="EMBL" id="MBW0473513.1"/>
    </source>
</evidence>
<evidence type="ECO:0000313" key="2">
    <source>
        <dbReference type="Proteomes" id="UP000765509"/>
    </source>
</evidence>
<organism evidence="1 2">
    <name type="scientific">Austropuccinia psidii MF-1</name>
    <dbReference type="NCBI Taxonomy" id="1389203"/>
    <lineage>
        <taxon>Eukaryota</taxon>
        <taxon>Fungi</taxon>
        <taxon>Dikarya</taxon>
        <taxon>Basidiomycota</taxon>
        <taxon>Pucciniomycotina</taxon>
        <taxon>Pucciniomycetes</taxon>
        <taxon>Pucciniales</taxon>
        <taxon>Sphaerophragmiaceae</taxon>
        <taxon>Austropuccinia</taxon>
    </lineage>
</organism>
<accession>A0A9Q3GMW9</accession>
<name>A0A9Q3GMW9_9BASI</name>
<dbReference type="AlphaFoldDB" id="A0A9Q3GMW9"/>
<keyword evidence="2" id="KW-1185">Reference proteome</keyword>
<dbReference type="EMBL" id="AVOT02003434">
    <property type="protein sequence ID" value="MBW0473513.1"/>
    <property type="molecule type" value="Genomic_DNA"/>
</dbReference>
<dbReference type="Proteomes" id="UP000765509">
    <property type="component" value="Unassembled WGS sequence"/>
</dbReference>
<reference evidence="1" key="1">
    <citation type="submission" date="2021-03" db="EMBL/GenBank/DDBJ databases">
        <title>Draft genome sequence of rust myrtle Austropuccinia psidii MF-1, a brazilian biotype.</title>
        <authorList>
            <person name="Quecine M.C."/>
            <person name="Pachon D.M.R."/>
            <person name="Bonatelli M.L."/>
            <person name="Correr F.H."/>
            <person name="Franceschini L.M."/>
            <person name="Leite T.F."/>
            <person name="Margarido G.R.A."/>
            <person name="Almeida C.A."/>
            <person name="Ferrarezi J.A."/>
            <person name="Labate C.A."/>
        </authorList>
    </citation>
    <scope>NUCLEOTIDE SEQUENCE</scope>
    <source>
        <strain evidence="1">MF-1</strain>
    </source>
</reference>
<gene>
    <name evidence="1" type="ORF">O181_013228</name>
</gene>
<comment type="caution">
    <text evidence="1">The sequence shown here is derived from an EMBL/GenBank/DDBJ whole genome shotgun (WGS) entry which is preliminary data.</text>
</comment>
<sequence length="102" mass="11287">MLLQPFLILSKAYHAHAPAMQSQYASNCATTCPPSPILTLPQDPQDMPPMLPPNFHPNPSLRFHTPAAYHAYAPAANPCLPSPILRLLHPRRLECSLTIELI</sequence>
<proteinExistence type="predicted"/>